<sequence>MKDLHACGLFPIITQKLMGSSRSEVGRVHLHFLGVCTGLISYSSILGSTLHVGCTRARACGTRWNFIPMMCLIYNKIDVGSARPGNWSKSLMPVPGDNKSPDEVMVTKGLDVAPLSPAVLLGSRRGQVLRRGTTLTSLSDAAAVAAAYESMDGGEHDLARRLLKYSEGDLQC</sequence>
<gene>
    <name evidence="1" type="ORF">BU24DRAFT_77048</name>
</gene>
<dbReference type="AlphaFoldDB" id="A0A6A5X999"/>
<protein>
    <submittedName>
        <fullName evidence="1">Uncharacterized protein</fullName>
    </submittedName>
</protein>
<organism evidence="1 2">
    <name type="scientific">Aaosphaeria arxii CBS 175.79</name>
    <dbReference type="NCBI Taxonomy" id="1450172"/>
    <lineage>
        <taxon>Eukaryota</taxon>
        <taxon>Fungi</taxon>
        <taxon>Dikarya</taxon>
        <taxon>Ascomycota</taxon>
        <taxon>Pezizomycotina</taxon>
        <taxon>Dothideomycetes</taxon>
        <taxon>Pleosporomycetidae</taxon>
        <taxon>Pleosporales</taxon>
        <taxon>Pleosporales incertae sedis</taxon>
        <taxon>Aaosphaeria</taxon>
    </lineage>
</organism>
<keyword evidence="2" id="KW-1185">Reference proteome</keyword>
<evidence type="ECO:0000313" key="2">
    <source>
        <dbReference type="Proteomes" id="UP000799778"/>
    </source>
</evidence>
<dbReference type="EMBL" id="ML978078">
    <property type="protein sequence ID" value="KAF2009521.1"/>
    <property type="molecule type" value="Genomic_DNA"/>
</dbReference>
<accession>A0A6A5X999</accession>
<reference evidence="1" key="1">
    <citation type="journal article" date="2020" name="Stud. Mycol.">
        <title>101 Dothideomycetes genomes: a test case for predicting lifestyles and emergence of pathogens.</title>
        <authorList>
            <person name="Haridas S."/>
            <person name="Albert R."/>
            <person name="Binder M."/>
            <person name="Bloem J."/>
            <person name="Labutti K."/>
            <person name="Salamov A."/>
            <person name="Andreopoulos B."/>
            <person name="Baker S."/>
            <person name="Barry K."/>
            <person name="Bills G."/>
            <person name="Bluhm B."/>
            <person name="Cannon C."/>
            <person name="Castanera R."/>
            <person name="Culley D."/>
            <person name="Daum C."/>
            <person name="Ezra D."/>
            <person name="Gonzalez J."/>
            <person name="Henrissat B."/>
            <person name="Kuo A."/>
            <person name="Liang C."/>
            <person name="Lipzen A."/>
            <person name="Lutzoni F."/>
            <person name="Magnuson J."/>
            <person name="Mondo S."/>
            <person name="Nolan M."/>
            <person name="Ohm R."/>
            <person name="Pangilinan J."/>
            <person name="Park H.-J."/>
            <person name="Ramirez L."/>
            <person name="Alfaro M."/>
            <person name="Sun H."/>
            <person name="Tritt A."/>
            <person name="Yoshinaga Y."/>
            <person name="Zwiers L.-H."/>
            <person name="Turgeon B."/>
            <person name="Goodwin S."/>
            <person name="Spatafora J."/>
            <person name="Crous P."/>
            <person name="Grigoriev I."/>
        </authorList>
    </citation>
    <scope>NUCLEOTIDE SEQUENCE</scope>
    <source>
        <strain evidence="1">CBS 175.79</strain>
    </source>
</reference>
<dbReference type="GeneID" id="54292016"/>
<evidence type="ECO:0000313" key="1">
    <source>
        <dbReference type="EMBL" id="KAF2009521.1"/>
    </source>
</evidence>
<dbReference type="Proteomes" id="UP000799778">
    <property type="component" value="Unassembled WGS sequence"/>
</dbReference>
<proteinExistence type="predicted"/>
<dbReference type="RefSeq" id="XP_033377860.1">
    <property type="nucleotide sequence ID" value="XM_033534619.1"/>
</dbReference>
<name>A0A6A5X999_9PLEO</name>